<dbReference type="InterPro" id="IPR027417">
    <property type="entry name" value="P-loop_NTPase"/>
</dbReference>
<dbReference type="InterPro" id="IPR002182">
    <property type="entry name" value="NB-ARC"/>
</dbReference>
<dbReference type="Pfam" id="PF00931">
    <property type="entry name" value="NB-ARC"/>
    <property type="match status" value="1"/>
</dbReference>
<feature type="compositionally biased region" description="Basic and acidic residues" evidence="1">
    <location>
        <begin position="568"/>
        <end position="583"/>
    </location>
</feature>
<feature type="domain" description="NB-ARC" evidence="2">
    <location>
        <begin position="625"/>
        <end position="778"/>
    </location>
</feature>
<dbReference type="Gene3D" id="3.40.50.300">
    <property type="entry name" value="P-loop containing nucleotide triphosphate hydrolases"/>
    <property type="match status" value="1"/>
</dbReference>
<dbReference type="SUPFAM" id="SSF52540">
    <property type="entry name" value="P-loop containing nucleoside triphosphate hydrolases"/>
    <property type="match status" value="1"/>
</dbReference>
<keyword evidence="5" id="KW-1185">Reference proteome</keyword>
<dbReference type="Pfam" id="PF13374">
    <property type="entry name" value="TPR_10"/>
    <property type="match status" value="1"/>
</dbReference>
<dbReference type="InterPro" id="IPR047738">
    <property type="entry name" value="SAV_2336-like_N"/>
</dbReference>
<feature type="region of interest" description="Disordered" evidence="1">
    <location>
        <begin position="520"/>
        <end position="583"/>
    </location>
</feature>
<evidence type="ECO:0000313" key="5">
    <source>
        <dbReference type="Proteomes" id="UP000619260"/>
    </source>
</evidence>
<dbReference type="InterPro" id="IPR011990">
    <property type="entry name" value="TPR-like_helical_dom_sf"/>
</dbReference>
<dbReference type="InterPro" id="IPR056681">
    <property type="entry name" value="DUF7779"/>
</dbReference>
<comment type="caution">
    <text evidence="4">The sequence shown here is derived from an EMBL/GenBank/DDBJ whole genome shotgun (WGS) entry which is preliminary data.</text>
</comment>
<dbReference type="NCBIfam" id="NF041121">
    <property type="entry name" value="SAV_2336_NTERM"/>
    <property type="match status" value="1"/>
</dbReference>
<dbReference type="SUPFAM" id="SSF48452">
    <property type="entry name" value="TPR-like"/>
    <property type="match status" value="3"/>
</dbReference>
<feature type="domain" description="DUF7779" evidence="3">
    <location>
        <begin position="858"/>
        <end position="943"/>
    </location>
</feature>
<proteinExistence type="predicted"/>
<evidence type="ECO:0000259" key="2">
    <source>
        <dbReference type="Pfam" id="PF00931"/>
    </source>
</evidence>
<dbReference type="PANTHER" id="PTHR46082">
    <property type="entry name" value="ATP/GTP-BINDING PROTEIN-RELATED"/>
    <property type="match status" value="1"/>
</dbReference>
<gene>
    <name evidence="4" type="ORF">Val02_53730</name>
</gene>
<dbReference type="Gene3D" id="1.25.40.10">
    <property type="entry name" value="Tetratricopeptide repeat domain"/>
    <property type="match status" value="3"/>
</dbReference>
<name>A0A8J3YQ94_9ACTN</name>
<evidence type="ECO:0000313" key="4">
    <source>
        <dbReference type="EMBL" id="GIJ48487.1"/>
    </source>
</evidence>
<protein>
    <submittedName>
        <fullName evidence="4">Cytochrome c</fullName>
    </submittedName>
</protein>
<dbReference type="GO" id="GO:0043531">
    <property type="term" value="F:ADP binding"/>
    <property type="evidence" value="ECO:0007669"/>
    <property type="project" value="InterPro"/>
</dbReference>
<evidence type="ECO:0000256" key="1">
    <source>
        <dbReference type="SAM" id="MobiDB-lite"/>
    </source>
</evidence>
<dbReference type="EMBL" id="BOPF01000021">
    <property type="protein sequence ID" value="GIJ48487.1"/>
    <property type="molecule type" value="Genomic_DNA"/>
</dbReference>
<feature type="compositionally biased region" description="Low complexity" evidence="1">
    <location>
        <begin position="36"/>
        <end position="47"/>
    </location>
</feature>
<reference evidence="4" key="1">
    <citation type="submission" date="2021-01" db="EMBL/GenBank/DDBJ databases">
        <title>Whole genome shotgun sequence of Virgisporangium aliadipatigenens NBRC 105644.</title>
        <authorList>
            <person name="Komaki H."/>
            <person name="Tamura T."/>
        </authorList>
    </citation>
    <scope>NUCLEOTIDE SEQUENCE</scope>
    <source>
        <strain evidence="4">NBRC 105644</strain>
    </source>
</reference>
<dbReference type="Pfam" id="PF13424">
    <property type="entry name" value="TPR_12"/>
    <property type="match status" value="4"/>
</dbReference>
<accession>A0A8J3YQ94</accession>
<dbReference type="PANTHER" id="PTHR46082:SF6">
    <property type="entry name" value="AAA+ ATPASE DOMAIN-CONTAINING PROTEIN-RELATED"/>
    <property type="match status" value="1"/>
</dbReference>
<dbReference type="NCBIfam" id="NF040586">
    <property type="entry name" value="FxSxx_TPR"/>
    <property type="match status" value="1"/>
</dbReference>
<dbReference type="Proteomes" id="UP000619260">
    <property type="component" value="Unassembled WGS sequence"/>
</dbReference>
<dbReference type="RefSeq" id="WP_275415614.1">
    <property type="nucleotide sequence ID" value="NZ_BOPF01000021.1"/>
</dbReference>
<organism evidence="4 5">
    <name type="scientific">Virgisporangium aliadipatigenens</name>
    <dbReference type="NCBI Taxonomy" id="741659"/>
    <lineage>
        <taxon>Bacteria</taxon>
        <taxon>Bacillati</taxon>
        <taxon>Actinomycetota</taxon>
        <taxon>Actinomycetes</taxon>
        <taxon>Micromonosporales</taxon>
        <taxon>Micromonosporaceae</taxon>
        <taxon>Virgisporangium</taxon>
    </lineage>
</organism>
<evidence type="ECO:0000259" key="3">
    <source>
        <dbReference type="Pfam" id="PF25000"/>
    </source>
</evidence>
<sequence>MNTSPRDPPGPGDKQPTWVEIADAVWLAALTRGRGTEAPEPSAAEETPLPEPSTDNATTGADPPPPLPPVNVRTPRGPTLRRQIAPVVETATSVEQFNRYALLGAGGIVRALRPFKRLVASATETEPDEVAIAERAAETGHWIPRYRPVETHSLRVVLVVDAGPSMAVWDPTVTAFRLLMERQGPFRGVRTYTLSAQRVDGRLTPRIRGSGGGLRNSAEMLDTSGRQVFFVLSDGLNPLWREPRMDRLLRRWGRSGPVAIVNPFPQGHWHRTNLTPRRARLHSPQAVTPNAHWTVTYPEEHHNPFDTTVDERAMAVPVLELGPRWIRWWARLVMEPSAWVDAIVHAVDPSTPPDTAPATEPRSASDLVLRFRSGTSATAFRLATYIAAAPLDLPLLRRMQRSLLPDSAPHHLAAIVTSELVRPAGDDPTSLEFVDGVREALLACATRDDSAKAVRVVAAHQRHRVPTTFTDAIEAPDLTPETLVTDENLAMARIELAVLSALSGPYARRARRLQHAIDAWERNTSGEPPEADEALTPAEPAEQESPGGRGTGQGESGEEMTEFSASEPSREPGIAEDRDRLIGSDDDPILSIQTLLEGHGHESGPAVWGKVPTRNPVFTGRRELLDQLERRLQTESVAAVLPQALHGEGGVGKSQIAIEYAYRHRGDYDVIWWVPSERPAQILASIIELGNKLGLEVGNEVITAVPRVRNALRAGTPYANWLLVFDNAETLETVREYFPEAGTGRVLVTSRNQEWSRIAETLEVDVFTRQESIRLLKRRNQGLADIDADQLAEALGDLPLAIEHASAWLAATGMGVPEYLSVLREKRAELTALVPTPGYEMPVAAAANVALDRLAVENPAALQLLQVCSFFAPEPISRELFTGPRMTPIATELDEALQNPSLLNQAMLEIEKYVLARIDHRANTLQLHRLVQAVLQGRMPEDQRFTMEHGAHLLLASGGRPGDPSDQANWLSYQALASHLTASNAIACEDGWARDLVLNLVKFYFYWGDYDSGTNLAQQVVDEWRQRLGENHRQTLSAAKWLGYFWWVNGNFAAAAEIQRDTLVRYERSFGRDDLGTIDAMSMVASTRRVYGQFTAARDIDLDAFQRARRLFGGDNPETLRAAHNLGVSLRLTGEFRTARNLDGDTYRRRVAVLGEDHPETLRTLNNLSIDERECGEYIKSRQLVERIYQRYVNLFGVEHPDTIRVARNLAVARRRAGDHEKAYKLAEDTMNRLQDRFDVAQPDAIAAALNFAVDIRESDDLPRAHAVAAQTAERYHATLGPDHPYTLYARTNLGIVLRLLDRHDEALRHNREAHEKLEQSLGRMHILTLTCAINLASDLAAAGRYEEAYNLDRDTWGLARRIIGEEHPSTLACALNLALDLDKLGRTDEASELFRETVETYERVLGEAHPAITAAHAGMRANCDVDPMPF</sequence>
<dbReference type="InterPro" id="IPR053137">
    <property type="entry name" value="NLR-like"/>
</dbReference>
<dbReference type="Pfam" id="PF25000">
    <property type="entry name" value="DUF7779"/>
    <property type="match status" value="1"/>
</dbReference>
<feature type="region of interest" description="Disordered" evidence="1">
    <location>
        <begin position="30"/>
        <end position="77"/>
    </location>
</feature>